<evidence type="ECO:0000313" key="3">
    <source>
        <dbReference type="Proteomes" id="UP000001477"/>
    </source>
</evidence>
<feature type="transmembrane region" description="Helical" evidence="1">
    <location>
        <begin position="33"/>
        <end position="51"/>
    </location>
</feature>
<feature type="transmembrane region" description="Helical" evidence="1">
    <location>
        <begin position="7"/>
        <end position="27"/>
    </location>
</feature>
<keyword evidence="1" id="KW-1133">Transmembrane helix</keyword>
<dbReference type="AlphaFoldDB" id="C4ZFY0"/>
<keyword evidence="1" id="KW-0812">Transmembrane</keyword>
<dbReference type="KEGG" id="ere:EUBREC_0950"/>
<dbReference type="Proteomes" id="UP000001477">
    <property type="component" value="Chromosome"/>
</dbReference>
<accession>C4ZFY0</accession>
<proteinExistence type="predicted"/>
<sequence>MDMKNNLELILLVGNWVVVAIQAFTIFLYGNSIGLFIIMLLALIVQVLGVYDNRKK</sequence>
<dbReference type="PaxDb" id="515619-EUBREC_0950"/>
<keyword evidence="1" id="KW-0472">Membrane</keyword>
<gene>
    <name evidence="2" type="ordered locus">EUBREC_0950</name>
</gene>
<dbReference type="HOGENOM" id="CLU_3043548_0_0_9"/>
<protein>
    <submittedName>
        <fullName evidence="2">Uncharacterized protein</fullName>
    </submittedName>
</protein>
<evidence type="ECO:0000313" key="2">
    <source>
        <dbReference type="EMBL" id="ACR74714.1"/>
    </source>
</evidence>
<name>C4ZFY0_AGARV</name>
<reference evidence="2 3" key="1">
    <citation type="journal article" date="2009" name="Proc. Natl. Acad. Sci. U.S.A.">
        <title>Characterizing a model human gut microbiota composed of members of its two dominant bacterial phyla.</title>
        <authorList>
            <person name="Mahowald M.A."/>
            <person name="Rey F.E."/>
            <person name="Seedorf H."/>
            <person name="Turnbaugh P.J."/>
            <person name="Fulton R.S."/>
            <person name="Wollam A."/>
            <person name="Shah N."/>
            <person name="Wang C."/>
            <person name="Magrini V."/>
            <person name="Wilson R.K."/>
            <person name="Cantarel B.L."/>
            <person name="Coutinho P.M."/>
            <person name="Henrissat B."/>
            <person name="Crock L.W."/>
            <person name="Russell A."/>
            <person name="Verberkmoes N.C."/>
            <person name="Hettich R.L."/>
            <person name="Gordon J.I."/>
        </authorList>
    </citation>
    <scope>NUCLEOTIDE SEQUENCE [LARGE SCALE GENOMIC DNA]</scope>
    <source>
        <strain evidence="3">ATCC 33656 / DSM 3377 / JCM 17463 / KCTC 5835 / LMG 30912 / VPI 0990</strain>
    </source>
</reference>
<organism evidence="2 3">
    <name type="scientific">Agathobacter rectalis (strain ATCC 33656 / DSM 3377 / JCM 17463 / KCTC 5835 / VPI 0990)</name>
    <name type="common">Eubacterium rectale</name>
    <dbReference type="NCBI Taxonomy" id="515619"/>
    <lineage>
        <taxon>Bacteria</taxon>
        <taxon>Bacillati</taxon>
        <taxon>Bacillota</taxon>
        <taxon>Clostridia</taxon>
        <taxon>Lachnospirales</taxon>
        <taxon>Lachnospiraceae</taxon>
        <taxon>Agathobacter</taxon>
    </lineage>
</organism>
<dbReference type="EMBL" id="CP001107">
    <property type="protein sequence ID" value="ACR74714.1"/>
    <property type="molecule type" value="Genomic_DNA"/>
</dbReference>
<evidence type="ECO:0000256" key="1">
    <source>
        <dbReference type="SAM" id="Phobius"/>
    </source>
</evidence>